<feature type="chain" id="PRO_5019066050" description="Beta-glucuronidase C-terminal domain-containing protein" evidence="2">
    <location>
        <begin position="23"/>
        <end position="666"/>
    </location>
</feature>
<dbReference type="Gene3D" id="3.20.20.80">
    <property type="entry name" value="Glycosidases"/>
    <property type="match status" value="1"/>
</dbReference>
<dbReference type="EMBL" id="NHTK01006020">
    <property type="protein sequence ID" value="PPQ67756.1"/>
    <property type="molecule type" value="Genomic_DNA"/>
</dbReference>
<name>A0A409VNG1_9AGAR</name>
<feature type="signal peptide" evidence="2">
    <location>
        <begin position="1"/>
        <end position="22"/>
    </location>
</feature>
<keyword evidence="1" id="KW-1133">Transmembrane helix</keyword>
<dbReference type="PANTHER" id="PTHR36183">
    <property type="entry name" value="BETA-GLUCURONIDASE"/>
    <property type="match status" value="1"/>
</dbReference>
<keyword evidence="2" id="KW-0732">Signal</keyword>
<dbReference type="SUPFAM" id="SSF51445">
    <property type="entry name" value="(Trans)glycosidases"/>
    <property type="match status" value="1"/>
</dbReference>
<accession>A0A409VNG1</accession>
<gene>
    <name evidence="4" type="ORF">CVT24_002766</name>
</gene>
<evidence type="ECO:0000313" key="5">
    <source>
        <dbReference type="Proteomes" id="UP000284842"/>
    </source>
</evidence>
<dbReference type="InParanoid" id="A0A409VNG1"/>
<evidence type="ECO:0000256" key="2">
    <source>
        <dbReference type="SAM" id="SignalP"/>
    </source>
</evidence>
<feature type="transmembrane region" description="Helical" evidence="1">
    <location>
        <begin position="642"/>
        <end position="661"/>
    </location>
</feature>
<keyword evidence="1" id="KW-0472">Membrane</keyword>
<evidence type="ECO:0000313" key="4">
    <source>
        <dbReference type="EMBL" id="PPQ67756.1"/>
    </source>
</evidence>
<dbReference type="PANTHER" id="PTHR36183:SF2">
    <property type="entry name" value="BETA-GLUCURONIDASE C-TERMINAL DOMAIN-CONTAINING PROTEIN"/>
    <property type="match status" value="1"/>
</dbReference>
<dbReference type="AlphaFoldDB" id="A0A409VNG1"/>
<reference evidence="4 5" key="1">
    <citation type="journal article" date="2018" name="Evol. Lett.">
        <title>Horizontal gene cluster transfer increased hallucinogenic mushroom diversity.</title>
        <authorList>
            <person name="Reynolds H.T."/>
            <person name="Vijayakumar V."/>
            <person name="Gluck-Thaler E."/>
            <person name="Korotkin H.B."/>
            <person name="Matheny P.B."/>
            <person name="Slot J.C."/>
        </authorList>
    </citation>
    <scope>NUCLEOTIDE SEQUENCE [LARGE SCALE GENOMIC DNA]</scope>
    <source>
        <strain evidence="4 5">2629</strain>
    </source>
</reference>
<evidence type="ECO:0000259" key="3">
    <source>
        <dbReference type="Pfam" id="PF16862"/>
    </source>
</evidence>
<evidence type="ECO:0000256" key="1">
    <source>
        <dbReference type="SAM" id="Phobius"/>
    </source>
</evidence>
<sequence>MLPSLFHLLLASSAYLLPYANAQVTVYGQVPLAQATTTTVNSDGTPQPTLAAYNNTELIPPPLPNPPPGLSFTMTLEREAAAVPGLSIPHNGPAFWGFSIEMSVLTQVLGKNSSHIGVPFLNLIANLQERAGGVYIRIGGNTQEFAVMVEPDSEYLRPYHTFGKTDSGTQQTTETPAVLYTIDMFYLASNISALVNVKWFLGVPFNDTSVWRTAIAEYGQEILGDNLLGLQAGNEPDLYERFQHRPAPYTPWDYMGEVNDLLAFVDTNDRIPRKNIFIGPSIATKDWTPEQVWETGFIDHFKDRFYCFSVENYPFDNCAAQFNTGRPHVNVQELFPYYLNHDNMIEHVGKYRNTGMLVQQTGKPLIMFETNTGSCGGFMGISDSFAAALWSTDYGFQLAYTNFTHGLLHVGGQNAFYNPFTSPPTNQSTFNQWTVGAVYYSTIVLAEAFGKSNTSRTVDLMPNGGSIYTPAYAIYENDVLNKLALFNYMDDLQTGTHAINVAINVPGGVPPRVRVKYLLSHTVSSKNITWAGQTLGPQLTVDGRFRGELDVADVPCDVAAGTCTVRVPAPGFALVFLDTTNEVLDLGQATQTFATSAFTRPHNTAYMDPSAIAISNGHSAQNRDNGLGSTSVGSVSAADRQWWIPRMGVVTGVVLGGLGFMRMLCR</sequence>
<protein>
    <recommendedName>
        <fullName evidence="3">Beta-glucuronidase C-terminal domain-containing protein</fullName>
    </recommendedName>
</protein>
<comment type="caution">
    <text evidence="4">The sequence shown here is derived from an EMBL/GenBank/DDBJ whole genome shotgun (WGS) entry which is preliminary data.</text>
</comment>
<dbReference type="Pfam" id="PF16862">
    <property type="entry name" value="Glyco_hydro_79C"/>
    <property type="match status" value="1"/>
</dbReference>
<organism evidence="4 5">
    <name type="scientific">Panaeolus cyanescens</name>
    <dbReference type="NCBI Taxonomy" id="181874"/>
    <lineage>
        <taxon>Eukaryota</taxon>
        <taxon>Fungi</taxon>
        <taxon>Dikarya</taxon>
        <taxon>Basidiomycota</taxon>
        <taxon>Agaricomycotina</taxon>
        <taxon>Agaricomycetes</taxon>
        <taxon>Agaricomycetidae</taxon>
        <taxon>Agaricales</taxon>
        <taxon>Agaricineae</taxon>
        <taxon>Galeropsidaceae</taxon>
        <taxon>Panaeolus</taxon>
    </lineage>
</organism>
<keyword evidence="1" id="KW-0812">Transmembrane</keyword>
<dbReference type="STRING" id="181874.A0A409VNG1"/>
<keyword evidence="5" id="KW-1185">Reference proteome</keyword>
<dbReference type="Proteomes" id="UP000284842">
    <property type="component" value="Unassembled WGS sequence"/>
</dbReference>
<dbReference type="InterPro" id="IPR017853">
    <property type="entry name" value="GH"/>
</dbReference>
<proteinExistence type="predicted"/>
<dbReference type="InterPro" id="IPR031728">
    <property type="entry name" value="GlcAase_C"/>
</dbReference>
<dbReference type="InterPro" id="IPR052974">
    <property type="entry name" value="GH79_Enzymes"/>
</dbReference>
<feature type="domain" description="Beta-glucuronidase C-terminal" evidence="3">
    <location>
        <begin position="471"/>
        <end position="574"/>
    </location>
</feature>
<dbReference type="OrthoDB" id="2796951at2759"/>